<feature type="transmembrane region" description="Helical" evidence="2">
    <location>
        <begin position="270"/>
        <end position="288"/>
    </location>
</feature>
<protein>
    <recommendedName>
        <fullName evidence="5">O-antigen ligase domain-containing protein</fullName>
    </recommendedName>
</protein>
<feature type="transmembrane region" description="Helical" evidence="2">
    <location>
        <begin position="190"/>
        <end position="208"/>
    </location>
</feature>
<feature type="region of interest" description="Disordered" evidence="1">
    <location>
        <begin position="31"/>
        <end position="56"/>
    </location>
</feature>
<feature type="transmembrane region" description="Helical" evidence="2">
    <location>
        <begin position="244"/>
        <end position="261"/>
    </location>
</feature>
<feature type="transmembrane region" description="Helical" evidence="2">
    <location>
        <begin position="106"/>
        <end position="127"/>
    </location>
</feature>
<dbReference type="RefSeq" id="WP_201844559.1">
    <property type="nucleotide sequence ID" value="NZ_JABBYC010000001.1"/>
</dbReference>
<evidence type="ECO:0000313" key="3">
    <source>
        <dbReference type="EMBL" id="MBL0884723.1"/>
    </source>
</evidence>
<keyword evidence="4" id="KW-1185">Reference proteome</keyword>
<feature type="transmembrane region" description="Helical" evidence="2">
    <location>
        <begin position="79"/>
        <end position="100"/>
    </location>
</feature>
<keyword evidence="2" id="KW-0472">Membrane</keyword>
<feature type="compositionally biased region" description="Basic and acidic residues" evidence="1">
    <location>
        <begin position="36"/>
        <end position="46"/>
    </location>
</feature>
<evidence type="ECO:0008006" key="5">
    <source>
        <dbReference type="Google" id="ProtNLM"/>
    </source>
</evidence>
<feature type="transmembrane region" description="Helical" evidence="2">
    <location>
        <begin position="148"/>
        <end position="170"/>
    </location>
</feature>
<sequence>MTTENTARARAARAAARAAVTEPIPIADVGAVGDAGRTDAGETRETVHRRRRSAAPSPEWESAATVVAFILAVAVGSRLVVAAGVTVGMLLAIVLAPVWLSAAAKYRWAGTFLGLGALCAVTAPVLTELAGHGHAVDPLLERENYVRLAELVLGAGALLWARLHLGVRWLAVAYGVGMLVDVVQRGEASFKFGAGLGVSVLVLGWLIPGLRPGRGVWRRVPRTTQAAACVGLGVLFALDDGRSAFAMLLLTAAVVLWQVRIDERSLRRSAAVTVGAVVAAGLAAYGGARSLILDGAFGTAMAQRTAAQIEVSGNLLAAGRPEMGATAALIAHRPMGFGPGVPLNGHDLAVAKNGMSLLGYDPENNYVYEYMFGRGIELHSLFGDFWAVYGPAGVLLWLFLLLLVLTSLVRRTVRGMADALLVYVAILTAWNLFFSPIYASVPMLILAVVVLLPRWADATEEDVEPPGEAATAEGAGPT</sequence>
<evidence type="ECO:0000256" key="2">
    <source>
        <dbReference type="SAM" id="Phobius"/>
    </source>
</evidence>
<keyword evidence="2" id="KW-1133">Transmembrane helix</keyword>
<feature type="transmembrane region" description="Helical" evidence="2">
    <location>
        <begin position="386"/>
        <end position="408"/>
    </location>
</feature>
<accession>A0ABS1LES4</accession>
<name>A0ABS1LES4_9MICO</name>
<reference evidence="3 4" key="1">
    <citation type="journal article" date="2021" name="Arch. Microbiol.">
        <title>Myceligenerans indicum sp. nov., an actinobacterium isolated from mangrove sediment of Sundarbans, India.</title>
        <authorList>
            <person name="Asha K."/>
            <person name="Bhadury P."/>
        </authorList>
    </citation>
    <scope>NUCLEOTIDE SEQUENCE [LARGE SCALE GENOMIC DNA]</scope>
    <source>
        <strain evidence="3 4">I2</strain>
    </source>
</reference>
<evidence type="ECO:0000256" key="1">
    <source>
        <dbReference type="SAM" id="MobiDB-lite"/>
    </source>
</evidence>
<gene>
    <name evidence="3" type="ORF">HGK34_00250</name>
</gene>
<evidence type="ECO:0000313" key="4">
    <source>
        <dbReference type="Proteomes" id="UP000675409"/>
    </source>
</evidence>
<keyword evidence="2" id="KW-0812">Transmembrane</keyword>
<proteinExistence type="predicted"/>
<organism evidence="3 4">
    <name type="scientific">Myceligenerans indicum</name>
    <dbReference type="NCBI Taxonomy" id="2593663"/>
    <lineage>
        <taxon>Bacteria</taxon>
        <taxon>Bacillati</taxon>
        <taxon>Actinomycetota</taxon>
        <taxon>Actinomycetes</taxon>
        <taxon>Micrococcales</taxon>
        <taxon>Promicromonosporaceae</taxon>
        <taxon>Myceligenerans</taxon>
    </lineage>
</organism>
<dbReference type="EMBL" id="JABBYC010000001">
    <property type="protein sequence ID" value="MBL0884723.1"/>
    <property type="molecule type" value="Genomic_DNA"/>
</dbReference>
<dbReference type="Proteomes" id="UP000675409">
    <property type="component" value="Unassembled WGS sequence"/>
</dbReference>
<comment type="caution">
    <text evidence="3">The sequence shown here is derived from an EMBL/GenBank/DDBJ whole genome shotgun (WGS) entry which is preliminary data.</text>
</comment>
<feature type="transmembrane region" description="Helical" evidence="2">
    <location>
        <begin position="420"/>
        <end position="452"/>
    </location>
</feature>